<dbReference type="EMBL" id="KN838540">
    <property type="protein sequence ID" value="KIK08870.1"/>
    <property type="molecule type" value="Genomic_DNA"/>
</dbReference>
<evidence type="ECO:0000256" key="1">
    <source>
        <dbReference type="SAM" id="MobiDB-lite"/>
    </source>
</evidence>
<accession>A0A0C9X9E5</accession>
<dbReference type="OrthoDB" id="427969at2759"/>
<feature type="region of interest" description="Disordered" evidence="1">
    <location>
        <begin position="275"/>
        <end position="322"/>
    </location>
</feature>
<evidence type="ECO:0000313" key="4">
    <source>
        <dbReference type="Proteomes" id="UP000054477"/>
    </source>
</evidence>
<dbReference type="PANTHER" id="PTHR37171">
    <property type="entry name" value="SERINE/THREONINE-PROTEIN KINASE YRZF-RELATED"/>
    <property type="match status" value="1"/>
</dbReference>
<dbReference type="AlphaFoldDB" id="A0A0C9X9E5"/>
<dbReference type="Proteomes" id="UP000054477">
    <property type="component" value="Unassembled WGS sequence"/>
</dbReference>
<feature type="domain" description="Protein kinase" evidence="2">
    <location>
        <begin position="355"/>
        <end position="518"/>
    </location>
</feature>
<feature type="compositionally biased region" description="Polar residues" evidence="1">
    <location>
        <begin position="288"/>
        <end position="302"/>
    </location>
</feature>
<dbReference type="InterPro" id="IPR000719">
    <property type="entry name" value="Prot_kinase_dom"/>
</dbReference>
<organism evidence="3 4">
    <name type="scientific">Laccaria amethystina LaAM-08-1</name>
    <dbReference type="NCBI Taxonomy" id="1095629"/>
    <lineage>
        <taxon>Eukaryota</taxon>
        <taxon>Fungi</taxon>
        <taxon>Dikarya</taxon>
        <taxon>Basidiomycota</taxon>
        <taxon>Agaricomycotina</taxon>
        <taxon>Agaricomycetes</taxon>
        <taxon>Agaricomycetidae</taxon>
        <taxon>Agaricales</taxon>
        <taxon>Agaricineae</taxon>
        <taxon>Hydnangiaceae</taxon>
        <taxon>Laccaria</taxon>
    </lineage>
</organism>
<dbReference type="InterPro" id="IPR011009">
    <property type="entry name" value="Kinase-like_dom_sf"/>
</dbReference>
<dbReference type="Gene3D" id="1.10.510.10">
    <property type="entry name" value="Transferase(Phosphotransferase) domain 1"/>
    <property type="match status" value="1"/>
</dbReference>
<gene>
    <name evidence="3" type="ORF">K443DRAFT_83880</name>
</gene>
<name>A0A0C9X9E5_9AGAR</name>
<proteinExistence type="predicted"/>
<dbReference type="GO" id="GO:0004672">
    <property type="term" value="F:protein kinase activity"/>
    <property type="evidence" value="ECO:0007669"/>
    <property type="project" value="InterPro"/>
</dbReference>
<dbReference type="GO" id="GO:0005524">
    <property type="term" value="F:ATP binding"/>
    <property type="evidence" value="ECO:0007669"/>
    <property type="project" value="InterPro"/>
</dbReference>
<dbReference type="PANTHER" id="PTHR37171:SF1">
    <property type="entry name" value="SERINE_THREONINE-PROTEIN KINASE YRZF-RELATED"/>
    <property type="match status" value="1"/>
</dbReference>
<reference evidence="3 4" key="1">
    <citation type="submission" date="2014-04" db="EMBL/GenBank/DDBJ databases">
        <authorList>
            <consortium name="DOE Joint Genome Institute"/>
            <person name="Kuo A."/>
            <person name="Kohler A."/>
            <person name="Nagy L.G."/>
            <person name="Floudas D."/>
            <person name="Copeland A."/>
            <person name="Barry K.W."/>
            <person name="Cichocki N."/>
            <person name="Veneault-Fourrey C."/>
            <person name="LaButti K."/>
            <person name="Lindquist E.A."/>
            <person name="Lipzen A."/>
            <person name="Lundell T."/>
            <person name="Morin E."/>
            <person name="Murat C."/>
            <person name="Sun H."/>
            <person name="Tunlid A."/>
            <person name="Henrissat B."/>
            <person name="Grigoriev I.V."/>
            <person name="Hibbett D.S."/>
            <person name="Martin F."/>
            <person name="Nordberg H.P."/>
            <person name="Cantor M.N."/>
            <person name="Hua S.X."/>
        </authorList>
    </citation>
    <scope>NUCLEOTIDE SEQUENCE [LARGE SCALE GENOMIC DNA]</scope>
    <source>
        <strain evidence="3 4">LaAM-08-1</strain>
    </source>
</reference>
<evidence type="ECO:0000313" key="3">
    <source>
        <dbReference type="EMBL" id="KIK08870.1"/>
    </source>
</evidence>
<dbReference type="HOGENOM" id="CLU_023413_0_0_1"/>
<protein>
    <recommendedName>
        <fullName evidence="2">Protein kinase domain-containing protein</fullName>
    </recommendedName>
</protein>
<dbReference type="PROSITE" id="PS50011">
    <property type="entry name" value="PROTEIN_KINASE_DOM"/>
    <property type="match status" value="1"/>
</dbReference>
<dbReference type="SUPFAM" id="SSF56112">
    <property type="entry name" value="Protein kinase-like (PK-like)"/>
    <property type="match status" value="1"/>
</dbReference>
<sequence length="518" mass="58606">MKLHDFLVEHAMFPFPHPNEDRTAGITDVSQFEVAMLEREWKAGHAVRDDTLVQKLCQALVDILGPTPLEVGAENYLLASFSPRLQVDERGRKDEEWDTNPSEVQTLGSSKQTRRCLGECGPYRFKTAKEQSVEGGSSKVDYEALVNDESKVLLEAKSPSVMKKAGELLPRRGIELKWVHGQSLVPKLLSKAALYLGWRQMEWLFLSCHNYWIVCRLVRDDDHPYLVYSPEITIKDSSEPFRAFLGAILSVVKDVPVERSAYSSDMELDIIEEEENDGPLPEDDSGAYQGSSGGRTITSHPATRSREDENTESEPIVTSSSPNSPEYFQLWVHLYSLSNNTLALPQCTESGNQRLWLTRFVASGSTGNVWECRFDKCDDLFAVKVVEVLRPSDADSRQRLRNEFSVYLTLEKAYHSGQLRDRIAPRCYGAFKGNRVDVLVLDLCEGILNQWGELSVPERSQVYKLVQDLHRIGIVHGNLEPRNIARVRGGGFCLIDFSESKRHICKENKVRYTTTSLS</sequence>
<keyword evidence="4" id="KW-1185">Reference proteome</keyword>
<reference evidence="4" key="2">
    <citation type="submission" date="2015-01" db="EMBL/GenBank/DDBJ databases">
        <title>Evolutionary Origins and Diversification of the Mycorrhizal Mutualists.</title>
        <authorList>
            <consortium name="DOE Joint Genome Institute"/>
            <consortium name="Mycorrhizal Genomics Consortium"/>
            <person name="Kohler A."/>
            <person name="Kuo A."/>
            <person name="Nagy L.G."/>
            <person name="Floudas D."/>
            <person name="Copeland A."/>
            <person name="Barry K.W."/>
            <person name="Cichocki N."/>
            <person name="Veneault-Fourrey C."/>
            <person name="LaButti K."/>
            <person name="Lindquist E.A."/>
            <person name="Lipzen A."/>
            <person name="Lundell T."/>
            <person name="Morin E."/>
            <person name="Murat C."/>
            <person name="Riley R."/>
            <person name="Ohm R."/>
            <person name="Sun H."/>
            <person name="Tunlid A."/>
            <person name="Henrissat B."/>
            <person name="Grigoriev I.V."/>
            <person name="Hibbett D.S."/>
            <person name="Martin F."/>
        </authorList>
    </citation>
    <scope>NUCLEOTIDE SEQUENCE [LARGE SCALE GENOMIC DNA]</scope>
    <source>
        <strain evidence="4">LaAM-08-1</strain>
    </source>
</reference>
<feature type="compositionally biased region" description="Acidic residues" evidence="1">
    <location>
        <begin position="275"/>
        <end position="285"/>
    </location>
</feature>
<evidence type="ECO:0000259" key="2">
    <source>
        <dbReference type="PROSITE" id="PS50011"/>
    </source>
</evidence>
<dbReference type="InterPro" id="IPR052396">
    <property type="entry name" value="Meiotic_Drive_Suppr_Kinase"/>
</dbReference>